<protein>
    <recommendedName>
        <fullName evidence="1">DUF6589 domain-containing protein</fullName>
    </recommendedName>
</protein>
<sequence length="326" mass="37223">MTEEDLEEYVVLTHGDLGTGEKISNLQQSCCLEGEFEDVPKSNRLTQAIFIPGLFHMQMAGAEAVWRGHIEPTKPTKSGGASHRQSLFVLCAILRPKEVLKLSSKNPGFRLQHTLINHVLAASILLCWKKEVNAWYNCAGLEEWMARKPSDKEFEEVSEQILDKHVAPHALLHAMTTEAMRSGDIGRVEELLMIWVNIWKGTQKHKYASHVTQFLLDLNETWDPCLAHAIQMNWLVIPLDGHTHSEAWIGHIIKQSPLIEFYSDTHKLIESDFHLLNRTMRHPPKVMTKTLGQLQGYMEAEEMLTVKRRRKLHKGMAVKDCVRRGG</sequence>
<dbReference type="EMBL" id="KL198115">
    <property type="protein sequence ID" value="KDQ07085.1"/>
    <property type="molecule type" value="Genomic_DNA"/>
</dbReference>
<evidence type="ECO:0000313" key="2">
    <source>
        <dbReference type="EMBL" id="KDQ07085.1"/>
    </source>
</evidence>
<keyword evidence="3" id="KW-1185">Reference proteome</keyword>
<dbReference type="STRING" id="930990.A0A067LXL1"/>
<dbReference type="AlphaFoldDB" id="A0A067LXL1"/>
<dbReference type="InParanoid" id="A0A067LXL1"/>
<gene>
    <name evidence="2" type="ORF">BOTBODRAFT_60197</name>
</gene>
<reference evidence="3" key="1">
    <citation type="journal article" date="2014" name="Proc. Natl. Acad. Sci. U.S.A.">
        <title>Extensive sampling of basidiomycete genomes demonstrates inadequacy of the white-rot/brown-rot paradigm for wood decay fungi.</title>
        <authorList>
            <person name="Riley R."/>
            <person name="Salamov A.A."/>
            <person name="Brown D.W."/>
            <person name="Nagy L.G."/>
            <person name="Floudas D."/>
            <person name="Held B.W."/>
            <person name="Levasseur A."/>
            <person name="Lombard V."/>
            <person name="Morin E."/>
            <person name="Otillar R."/>
            <person name="Lindquist E.A."/>
            <person name="Sun H."/>
            <person name="LaButti K.M."/>
            <person name="Schmutz J."/>
            <person name="Jabbour D."/>
            <person name="Luo H."/>
            <person name="Baker S.E."/>
            <person name="Pisabarro A.G."/>
            <person name="Walton J.D."/>
            <person name="Blanchette R.A."/>
            <person name="Henrissat B."/>
            <person name="Martin F."/>
            <person name="Cullen D."/>
            <person name="Hibbett D.S."/>
            <person name="Grigoriev I.V."/>
        </authorList>
    </citation>
    <scope>NUCLEOTIDE SEQUENCE [LARGE SCALE GENOMIC DNA]</scope>
    <source>
        <strain evidence="3">FD-172 SS1</strain>
    </source>
</reference>
<name>A0A067LXL1_BOTB1</name>
<dbReference type="Proteomes" id="UP000027195">
    <property type="component" value="Unassembled WGS sequence"/>
</dbReference>
<organism evidence="2 3">
    <name type="scientific">Botryobasidium botryosum (strain FD-172 SS1)</name>
    <dbReference type="NCBI Taxonomy" id="930990"/>
    <lineage>
        <taxon>Eukaryota</taxon>
        <taxon>Fungi</taxon>
        <taxon>Dikarya</taxon>
        <taxon>Basidiomycota</taxon>
        <taxon>Agaricomycotina</taxon>
        <taxon>Agaricomycetes</taxon>
        <taxon>Cantharellales</taxon>
        <taxon>Botryobasidiaceae</taxon>
        <taxon>Botryobasidium</taxon>
    </lineage>
</organism>
<proteinExistence type="predicted"/>
<feature type="domain" description="DUF6589" evidence="1">
    <location>
        <begin position="1"/>
        <end position="170"/>
    </location>
</feature>
<dbReference type="Pfam" id="PF20231">
    <property type="entry name" value="DUF6589"/>
    <property type="match status" value="1"/>
</dbReference>
<dbReference type="InterPro" id="IPR046496">
    <property type="entry name" value="DUF6589"/>
</dbReference>
<evidence type="ECO:0000259" key="1">
    <source>
        <dbReference type="Pfam" id="PF20231"/>
    </source>
</evidence>
<evidence type="ECO:0000313" key="3">
    <source>
        <dbReference type="Proteomes" id="UP000027195"/>
    </source>
</evidence>
<accession>A0A067LXL1</accession>
<dbReference type="OrthoDB" id="4743193at2759"/>
<dbReference type="HOGENOM" id="CLU_009487_6_1_1"/>